<evidence type="ECO:0000256" key="1">
    <source>
        <dbReference type="SAM" id="MobiDB-lite"/>
    </source>
</evidence>
<keyword evidence="3" id="KW-1185">Reference proteome</keyword>
<protein>
    <submittedName>
        <fullName evidence="2">Uncharacterized protein</fullName>
    </submittedName>
</protein>
<feature type="region of interest" description="Disordered" evidence="1">
    <location>
        <begin position="65"/>
        <end position="208"/>
    </location>
</feature>
<feature type="compositionally biased region" description="Low complexity" evidence="1">
    <location>
        <begin position="129"/>
        <end position="157"/>
    </location>
</feature>
<reference evidence="2" key="2">
    <citation type="submission" date="2022-01" db="EMBL/GenBank/DDBJ databases">
        <authorList>
            <person name="Yamashiro T."/>
            <person name="Shiraishi A."/>
            <person name="Satake H."/>
            <person name="Nakayama K."/>
        </authorList>
    </citation>
    <scope>NUCLEOTIDE SEQUENCE</scope>
</reference>
<evidence type="ECO:0000313" key="2">
    <source>
        <dbReference type="EMBL" id="GJU08054.1"/>
    </source>
</evidence>
<reference evidence="2" key="1">
    <citation type="journal article" date="2022" name="Int. J. Mol. Sci.">
        <title>Draft Genome of Tanacetum Coccineum: Genomic Comparison of Closely Related Tanacetum-Family Plants.</title>
        <authorList>
            <person name="Yamashiro T."/>
            <person name="Shiraishi A."/>
            <person name="Nakayama K."/>
            <person name="Satake H."/>
        </authorList>
    </citation>
    <scope>NUCLEOTIDE SEQUENCE</scope>
</reference>
<organism evidence="2 3">
    <name type="scientific">Tanacetum coccineum</name>
    <dbReference type="NCBI Taxonomy" id="301880"/>
    <lineage>
        <taxon>Eukaryota</taxon>
        <taxon>Viridiplantae</taxon>
        <taxon>Streptophyta</taxon>
        <taxon>Embryophyta</taxon>
        <taxon>Tracheophyta</taxon>
        <taxon>Spermatophyta</taxon>
        <taxon>Magnoliopsida</taxon>
        <taxon>eudicotyledons</taxon>
        <taxon>Gunneridae</taxon>
        <taxon>Pentapetalae</taxon>
        <taxon>asterids</taxon>
        <taxon>campanulids</taxon>
        <taxon>Asterales</taxon>
        <taxon>Asteraceae</taxon>
        <taxon>Asteroideae</taxon>
        <taxon>Anthemideae</taxon>
        <taxon>Anthemidinae</taxon>
        <taxon>Tanacetum</taxon>
    </lineage>
</organism>
<proteinExistence type="predicted"/>
<gene>
    <name evidence="2" type="ORF">Tco_1124484</name>
</gene>
<accession>A0ABQ5JA77</accession>
<dbReference type="EMBL" id="BQNB010021596">
    <property type="protein sequence ID" value="GJU08054.1"/>
    <property type="molecule type" value="Genomic_DNA"/>
</dbReference>
<comment type="caution">
    <text evidence="2">The sequence shown here is derived from an EMBL/GenBank/DDBJ whole genome shotgun (WGS) entry which is preliminary data.</text>
</comment>
<name>A0ABQ5JA77_9ASTR</name>
<sequence>MNVTPPDAYSDRTLFGGVTDWYKEPRIPTTIPATTPTVTPLTTHVDTTLTPTKIPTISPIVSLSPYYTPASDTEPDPFKDPSSDHIPPLPATSPFLSSNDDSSDSDSSDTPPSPTHEIPPVEDTPPNSPSSSSLDSSSDALSDSSSGHSSLDHPSSALPSVKRSSHHLCSSIPSIPHSRAVITERPSYSSHAGPSRKRSRSPTTSVPLSSLIPGALSSVCFDLLPPRKRIMSSDSVTNLEVSSAESSEPSRFRGIDLKMDVDVERSDEPHLEHVIDPIETVIEACFDFVDIIRGSGIDVRVEAVIVARDEVETSARGTVVVSDDRVMHPVVPDDIHEPVQEDGAVKVTYETLGDLVQRFHDHTVEILVNRVQVIESIQRD</sequence>
<dbReference type="Proteomes" id="UP001151760">
    <property type="component" value="Unassembled WGS sequence"/>
</dbReference>
<evidence type="ECO:0000313" key="3">
    <source>
        <dbReference type="Proteomes" id="UP001151760"/>
    </source>
</evidence>